<dbReference type="PANTHER" id="PTHR35893:SF1">
    <property type="entry name" value="PROTEIN ELAB"/>
    <property type="match status" value="1"/>
</dbReference>
<feature type="domain" description="DUF883" evidence="9">
    <location>
        <begin position="13"/>
        <end position="57"/>
    </location>
</feature>
<dbReference type="InterPro" id="IPR010279">
    <property type="entry name" value="YqjD/ElaB"/>
</dbReference>
<organism evidence="11 12">
    <name type="scientific">Lonsdalea quercina</name>
    <dbReference type="NCBI Taxonomy" id="71657"/>
    <lineage>
        <taxon>Bacteria</taxon>
        <taxon>Pseudomonadati</taxon>
        <taxon>Pseudomonadota</taxon>
        <taxon>Gammaproteobacteria</taxon>
        <taxon>Enterobacterales</taxon>
        <taxon>Pectobacteriaceae</taxon>
        <taxon>Lonsdalea</taxon>
    </lineage>
</organism>
<evidence type="ECO:0000256" key="3">
    <source>
        <dbReference type="ARBA" id="ARBA00022475"/>
    </source>
</evidence>
<dbReference type="InterPro" id="IPR043604">
    <property type="entry name" value="DUF883_N"/>
</dbReference>
<feature type="domain" description="DUF883" evidence="10">
    <location>
        <begin position="74"/>
        <end position="103"/>
    </location>
</feature>
<evidence type="ECO:0000259" key="9">
    <source>
        <dbReference type="Pfam" id="PF05957"/>
    </source>
</evidence>
<evidence type="ECO:0000256" key="7">
    <source>
        <dbReference type="ARBA" id="ARBA00023136"/>
    </source>
</evidence>
<dbReference type="GO" id="GO:0043022">
    <property type="term" value="F:ribosome binding"/>
    <property type="evidence" value="ECO:0007669"/>
    <property type="project" value="InterPro"/>
</dbReference>
<evidence type="ECO:0000256" key="8">
    <source>
        <dbReference type="SAM" id="Phobius"/>
    </source>
</evidence>
<reference evidence="11 12" key="1">
    <citation type="submission" date="2016-10" db="EMBL/GenBank/DDBJ databases">
        <authorList>
            <person name="de Groot N.N."/>
        </authorList>
    </citation>
    <scope>NUCLEOTIDE SEQUENCE [LARGE SCALE GENOMIC DNA]</scope>
    <source>
        <strain evidence="11 12">ATCC 29281</strain>
    </source>
</reference>
<dbReference type="eggNOG" id="COG4575">
    <property type="taxonomic scope" value="Bacteria"/>
</dbReference>
<comment type="subcellular location">
    <subcellularLocation>
        <location evidence="1">Cell inner membrane</location>
        <topology evidence="1">Single-pass membrane protein</topology>
    </subcellularLocation>
</comment>
<proteinExistence type="inferred from homology"/>
<evidence type="ECO:0000259" key="10">
    <source>
        <dbReference type="Pfam" id="PF19029"/>
    </source>
</evidence>
<evidence type="ECO:0000256" key="4">
    <source>
        <dbReference type="ARBA" id="ARBA00022519"/>
    </source>
</evidence>
<evidence type="ECO:0000313" key="11">
    <source>
        <dbReference type="EMBL" id="SEA24420.1"/>
    </source>
</evidence>
<name>A0A1H3ZL65_9GAMM</name>
<keyword evidence="12" id="KW-1185">Reference proteome</keyword>
<dbReference type="RefSeq" id="WP_026741467.1">
    <property type="nucleotide sequence ID" value="NZ_FNQS01000003.1"/>
</dbReference>
<feature type="transmembrane region" description="Helical" evidence="8">
    <location>
        <begin position="83"/>
        <end position="101"/>
    </location>
</feature>
<keyword evidence="3" id="KW-1003">Cell membrane</keyword>
<dbReference type="Pfam" id="PF19029">
    <property type="entry name" value="DUF883_C"/>
    <property type="match status" value="1"/>
</dbReference>
<keyword evidence="6 8" id="KW-1133">Transmembrane helix</keyword>
<gene>
    <name evidence="11" type="ORF">SAMN02982996_01225</name>
</gene>
<dbReference type="EMBL" id="FNQS01000003">
    <property type="protein sequence ID" value="SEA24420.1"/>
    <property type="molecule type" value="Genomic_DNA"/>
</dbReference>
<dbReference type="GeneID" id="97764126"/>
<comment type="similarity">
    <text evidence="2">Belongs to the ElaB/YgaM/YqjD family.</text>
</comment>
<evidence type="ECO:0000256" key="2">
    <source>
        <dbReference type="ARBA" id="ARBA00010423"/>
    </source>
</evidence>
<dbReference type="GO" id="GO:0005886">
    <property type="term" value="C:plasma membrane"/>
    <property type="evidence" value="ECO:0007669"/>
    <property type="project" value="UniProtKB-SubCell"/>
</dbReference>
<sequence length="103" mass="11448">MAPHDKQSQEVSIEDDVKLLSTTLDELLKYSGDYADSAYQDLKKQAYDSLQDVRSRLGPSKGCRHRAKKFVKKADSYIQDNPWHGIGIGASVGLVLGILLARK</sequence>
<evidence type="ECO:0000256" key="5">
    <source>
        <dbReference type="ARBA" id="ARBA00022692"/>
    </source>
</evidence>
<dbReference type="AlphaFoldDB" id="A0A1H3ZL65"/>
<evidence type="ECO:0000313" key="12">
    <source>
        <dbReference type="Proteomes" id="UP000187280"/>
    </source>
</evidence>
<keyword evidence="5 8" id="KW-0812">Transmembrane</keyword>
<keyword evidence="4" id="KW-0997">Cell inner membrane</keyword>
<dbReference type="Proteomes" id="UP000187280">
    <property type="component" value="Unassembled WGS sequence"/>
</dbReference>
<dbReference type="InterPro" id="IPR043605">
    <property type="entry name" value="DUF883_C"/>
</dbReference>
<keyword evidence="7 8" id="KW-0472">Membrane</keyword>
<accession>A0A1H3ZL65</accession>
<dbReference type="PANTHER" id="PTHR35893">
    <property type="entry name" value="INNER MEMBRANE PROTEIN-RELATED"/>
    <property type="match status" value="1"/>
</dbReference>
<protein>
    <submittedName>
        <fullName evidence="11">ElaB protein</fullName>
    </submittedName>
</protein>
<evidence type="ECO:0000256" key="1">
    <source>
        <dbReference type="ARBA" id="ARBA00004377"/>
    </source>
</evidence>
<dbReference type="STRING" id="71657.SAMN02982996_01225"/>
<evidence type="ECO:0000256" key="6">
    <source>
        <dbReference type="ARBA" id="ARBA00022989"/>
    </source>
</evidence>
<dbReference type="Pfam" id="PF05957">
    <property type="entry name" value="DUF883"/>
    <property type="match status" value="1"/>
</dbReference>